<comment type="similarity">
    <text evidence="1">Belongs to the UPF0213 family.</text>
</comment>
<name>A0A2M7Q8F7_9BACT</name>
<dbReference type="InterPro" id="IPR000305">
    <property type="entry name" value="GIY-YIG_endonuc"/>
</dbReference>
<dbReference type="SUPFAM" id="SSF82771">
    <property type="entry name" value="GIY-YIG endonuclease"/>
    <property type="match status" value="1"/>
</dbReference>
<dbReference type="InterPro" id="IPR035901">
    <property type="entry name" value="GIY-YIG_endonuc_sf"/>
</dbReference>
<dbReference type="EMBL" id="PFKZ01000064">
    <property type="protein sequence ID" value="PIY59459.1"/>
    <property type="molecule type" value="Genomic_DNA"/>
</dbReference>
<dbReference type="InterPro" id="IPR050190">
    <property type="entry name" value="UPF0213_domain"/>
</dbReference>
<comment type="caution">
    <text evidence="3">The sequence shown here is derived from an EMBL/GenBank/DDBJ whole genome shotgun (WGS) entry which is preliminary data.</text>
</comment>
<dbReference type="Pfam" id="PF01541">
    <property type="entry name" value="GIY-YIG"/>
    <property type="match status" value="1"/>
</dbReference>
<sequence length="95" mass="11376">RRNIIMSYFVYILRFTDNSLYIGQTNNLNERLKNHLIKTTKSAKFSKDHGDFKLVHKEEYNSRLEAMRREKQLKGWTRAKKEALISGNFELLKKL</sequence>
<dbReference type="Proteomes" id="UP000230363">
    <property type="component" value="Unassembled WGS sequence"/>
</dbReference>
<dbReference type="AlphaFoldDB" id="A0A2M7Q8F7"/>
<feature type="non-terminal residue" evidence="3">
    <location>
        <position position="1"/>
    </location>
</feature>
<evidence type="ECO:0000313" key="3">
    <source>
        <dbReference type="EMBL" id="PIY59459.1"/>
    </source>
</evidence>
<dbReference type="PROSITE" id="PS50164">
    <property type="entry name" value="GIY_YIG"/>
    <property type="match status" value="1"/>
</dbReference>
<gene>
    <name evidence="3" type="ORF">COY96_01705</name>
</gene>
<accession>A0A2M7Q8F7</accession>
<evidence type="ECO:0000256" key="1">
    <source>
        <dbReference type="ARBA" id="ARBA00007435"/>
    </source>
</evidence>
<dbReference type="SMART" id="SM00465">
    <property type="entry name" value="GIYc"/>
    <property type="match status" value="1"/>
</dbReference>
<proteinExistence type="inferred from homology"/>
<reference evidence="4" key="1">
    <citation type="submission" date="2017-09" db="EMBL/GenBank/DDBJ databases">
        <title>Depth-based differentiation of microbial function through sediment-hosted aquifers and enrichment of novel symbionts in the deep terrestrial subsurface.</title>
        <authorList>
            <person name="Probst A.J."/>
            <person name="Ladd B."/>
            <person name="Jarett J.K."/>
            <person name="Geller-Mcgrath D.E."/>
            <person name="Sieber C.M.K."/>
            <person name="Emerson J.B."/>
            <person name="Anantharaman K."/>
            <person name="Thomas B.C."/>
            <person name="Malmstrom R."/>
            <person name="Stieglmeier M."/>
            <person name="Klingl A."/>
            <person name="Woyke T."/>
            <person name="Ryan C.M."/>
            <person name="Banfield J.F."/>
        </authorList>
    </citation>
    <scope>NUCLEOTIDE SEQUENCE [LARGE SCALE GENOMIC DNA]</scope>
</reference>
<dbReference type="CDD" id="cd10456">
    <property type="entry name" value="GIY-YIG_UPF0213"/>
    <property type="match status" value="1"/>
</dbReference>
<dbReference type="PANTHER" id="PTHR34477">
    <property type="entry name" value="UPF0213 PROTEIN YHBQ"/>
    <property type="match status" value="1"/>
</dbReference>
<organism evidence="3 4">
    <name type="scientific">Candidatus Wolfebacteria bacterium CG_4_10_14_0_8_um_filter_37_11</name>
    <dbReference type="NCBI Taxonomy" id="1975062"/>
    <lineage>
        <taxon>Bacteria</taxon>
        <taxon>Candidatus Wolfeibacteriota</taxon>
    </lineage>
</organism>
<dbReference type="PANTHER" id="PTHR34477:SF1">
    <property type="entry name" value="UPF0213 PROTEIN YHBQ"/>
    <property type="match status" value="1"/>
</dbReference>
<dbReference type="Gene3D" id="3.40.1440.10">
    <property type="entry name" value="GIY-YIG endonuclease"/>
    <property type="match status" value="1"/>
</dbReference>
<evidence type="ECO:0000259" key="2">
    <source>
        <dbReference type="PROSITE" id="PS50164"/>
    </source>
</evidence>
<evidence type="ECO:0000313" key="4">
    <source>
        <dbReference type="Proteomes" id="UP000230363"/>
    </source>
</evidence>
<feature type="domain" description="GIY-YIG" evidence="2">
    <location>
        <begin position="6"/>
        <end position="83"/>
    </location>
</feature>
<protein>
    <recommendedName>
        <fullName evidence="2">GIY-YIG domain-containing protein</fullName>
    </recommendedName>
</protein>